<evidence type="ECO:0000256" key="5">
    <source>
        <dbReference type="ARBA" id="ARBA00022679"/>
    </source>
</evidence>
<dbReference type="Proteomes" id="UP001165074">
    <property type="component" value="Unassembled WGS sequence"/>
</dbReference>
<evidence type="ECO:0000256" key="12">
    <source>
        <dbReference type="ARBA" id="ARBA00023136"/>
    </source>
</evidence>
<keyword evidence="16" id="KW-1185">Reference proteome</keyword>
<keyword evidence="9" id="KW-0067">ATP-binding</keyword>
<keyword evidence="10 13" id="KW-1133">Transmembrane helix</keyword>
<evidence type="ECO:0000256" key="10">
    <source>
        <dbReference type="ARBA" id="ARBA00022989"/>
    </source>
</evidence>
<dbReference type="Gene3D" id="3.30.565.10">
    <property type="entry name" value="Histidine kinase-like ATPase, C-terminal domain"/>
    <property type="match status" value="1"/>
</dbReference>
<dbReference type="InterPro" id="IPR003594">
    <property type="entry name" value="HATPase_dom"/>
</dbReference>
<keyword evidence="8" id="KW-0418">Kinase</keyword>
<dbReference type="Pfam" id="PF07730">
    <property type="entry name" value="HisKA_3"/>
    <property type="match status" value="1"/>
</dbReference>
<evidence type="ECO:0000256" key="3">
    <source>
        <dbReference type="ARBA" id="ARBA00012438"/>
    </source>
</evidence>
<comment type="subcellular location">
    <subcellularLocation>
        <location evidence="2">Membrane</location>
        <topology evidence="2">Multi-pass membrane protein</topology>
    </subcellularLocation>
</comment>
<dbReference type="InterPro" id="IPR025201">
    <property type="entry name" value="KdpD_TM"/>
</dbReference>
<accession>A0A9W6SBS2</accession>
<sequence length="578" mass="60959">MAFLCIVAETLIAEALQPVTPAPSLATVYVLGIVAVATFWGFWLGVATTTVSVIALDYFILPPVGSLSIGKAEDWTVLGIYMAATLLAGLISRLARSLAVEMDARREDSLAAGLARVLLHAPDVKTAQPEAARLLAETLDLPYAVVERGEVAGDDNRTAFPLRHHGVPIATLIVPAGLPRPTLRRLRDRVVPSMEVLLQAAHERERVANEQVALRRLATLVAQGASPDEVFAAVARAVGNVLDAPHVAVVRFDPAGTATNVGVWNSGAVATMPLGASWPIEQGSTVELVKRTGVPGRIGPVQAGADTSEFMSTMQRSGVQSGVGAPFRVGGRLWGAVVVLSTSGPLPDDTEKRLGAFTALLVTAIVNAESHAKLEESRARVLAAADATRRLIERDLHDGTQQRLVSLLLELRAVEAAPPAETANVRKLLSHTIESLDEALEDLRGIARGLHPALLSRRGLKPAIKALARCSSIPVKLNLHADRLSERTEVTAYHVVAEALTNAAKHAEASIVYVDLTVEDSAVRLSISDNGKGGADPRRGTGLLSIRDRVEALGGRLEITSPAGGGTSLSADIPITAD</sequence>
<dbReference type="SMART" id="SM00387">
    <property type="entry name" value="HATPase_c"/>
    <property type="match status" value="1"/>
</dbReference>
<dbReference type="InterPro" id="IPR038318">
    <property type="entry name" value="KdpD_sf"/>
</dbReference>
<dbReference type="GO" id="GO:0000155">
    <property type="term" value="F:phosphorelay sensor kinase activity"/>
    <property type="evidence" value="ECO:0007669"/>
    <property type="project" value="InterPro"/>
</dbReference>
<dbReference type="InterPro" id="IPR050482">
    <property type="entry name" value="Sensor_HK_TwoCompSys"/>
</dbReference>
<evidence type="ECO:0000313" key="15">
    <source>
        <dbReference type="EMBL" id="GLY89657.1"/>
    </source>
</evidence>
<dbReference type="Gene3D" id="1.20.120.620">
    <property type="entry name" value="Backbone structure of the membrane domain of e. Coli histidine kinase receptor kdpd"/>
    <property type="match status" value="1"/>
</dbReference>
<dbReference type="AlphaFoldDB" id="A0A9W6SBS2"/>
<keyword evidence="6 13" id="KW-0812">Transmembrane</keyword>
<evidence type="ECO:0000256" key="8">
    <source>
        <dbReference type="ARBA" id="ARBA00022777"/>
    </source>
</evidence>
<feature type="transmembrane region" description="Helical" evidence="13">
    <location>
        <begin position="75"/>
        <end position="95"/>
    </location>
</feature>
<dbReference type="Gene3D" id="3.30.450.40">
    <property type="match status" value="1"/>
</dbReference>
<dbReference type="Pfam" id="PF13493">
    <property type="entry name" value="DUF4118"/>
    <property type="match status" value="1"/>
</dbReference>
<dbReference type="GO" id="GO:0016020">
    <property type="term" value="C:membrane"/>
    <property type="evidence" value="ECO:0007669"/>
    <property type="project" value="UniProtKB-SubCell"/>
</dbReference>
<evidence type="ECO:0000256" key="11">
    <source>
        <dbReference type="ARBA" id="ARBA00023012"/>
    </source>
</evidence>
<evidence type="ECO:0000256" key="4">
    <source>
        <dbReference type="ARBA" id="ARBA00022553"/>
    </source>
</evidence>
<evidence type="ECO:0000256" key="7">
    <source>
        <dbReference type="ARBA" id="ARBA00022741"/>
    </source>
</evidence>
<evidence type="ECO:0000256" key="9">
    <source>
        <dbReference type="ARBA" id="ARBA00022840"/>
    </source>
</evidence>
<dbReference type="GO" id="GO:0005524">
    <property type="term" value="F:ATP binding"/>
    <property type="evidence" value="ECO:0007669"/>
    <property type="project" value="UniProtKB-KW"/>
</dbReference>
<feature type="domain" description="Histidine kinase" evidence="14">
    <location>
        <begin position="494"/>
        <end position="577"/>
    </location>
</feature>
<dbReference type="PANTHER" id="PTHR24421">
    <property type="entry name" value="NITRATE/NITRITE SENSOR PROTEIN NARX-RELATED"/>
    <property type="match status" value="1"/>
</dbReference>
<evidence type="ECO:0000256" key="2">
    <source>
        <dbReference type="ARBA" id="ARBA00004141"/>
    </source>
</evidence>
<evidence type="ECO:0000256" key="13">
    <source>
        <dbReference type="SAM" id="Phobius"/>
    </source>
</evidence>
<evidence type="ECO:0000259" key="14">
    <source>
        <dbReference type="PROSITE" id="PS50109"/>
    </source>
</evidence>
<dbReference type="InterPro" id="IPR003018">
    <property type="entry name" value="GAF"/>
</dbReference>
<dbReference type="PROSITE" id="PS50109">
    <property type="entry name" value="HIS_KIN"/>
    <property type="match status" value="1"/>
</dbReference>
<dbReference type="RefSeq" id="WP_285580055.1">
    <property type="nucleotide sequence ID" value="NZ_BSTK01000014.1"/>
</dbReference>
<organism evidence="15 16">
    <name type="scientific">Actinoallomurus iriomotensis</name>
    <dbReference type="NCBI Taxonomy" id="478107"/>
    <lineage>
        <taxon>Bacteria</taxon>
        <taxon>Bacillati</taxon>
        <taxon>Actinomycetota</taxon>
        <taxon>Actinomycetes</taxon>
        <taxon>Streptosporangiales</taxon>
        <taxon>Thermomonosporaceae</taxon>
        <taxon>Actinoallomurus</taxon>
    </lineage>
</organism>
<reference evidence="15" key="1">
    <citation type="submission" date="2023-03" db="EMBL/GenBank/DDBJ databases">
        <title>Actinoallomurus iriomotensis NBRC 103684.</title>
        <authorList>
            <person name="Ichikawa N."/>
            <person name="Sato H."/>
            <person name="Tonouchi N."/>
        </authorList>
    </citation>
    <scope>NUCLEOTIDE SEQUENCE</scope>
    <source>
        <strain evidence="15">NBRC 103684</strain>
    </source>
</reference>
<dbReference type="CDD" id="cd16917">
    <property type="entry name" value="HATPase_UhpB-NarQ-NarX-like"/>
    <property type="match status" value="1"/>
</dbReference>
<dbReference type="SMART" id="SM00065">
    <property type="entry name" value="GAF"/>
    <property type="match status" value="1"/>
</dbReference>
<keyword evidence="12 13" id="KW-0472">Membrane</keyword>
<dbReference type="InterPro" id="IPR036890">
    <property type="entry name" value="HATPase_C_sf"/>
</dbReference>
<gene>
    <name evidence="15" type="ORF">Airi02_075860</name>
</gene>
<dbReference type="SUPFAM" id="SSF55874">
    <property type="entry name" value="ATPase domain of HSP90 chaperone/DNA topoisomerase II/histidine kinase"/>
    <property type="match status" value="1"/>
</dbReference>
<proteinExistence type="predicted"/>
<keyword evidence="7" id="KW-0547">Nucleotide-binding</keyword>
<comment type="caution">
    <text evidence="15">The sequence shown here is derived from an EMBL/GenBank/DDBJ whole genome shotgun (WGS) entry which is preliminary data.</text>
</comment>
<dbReference type="Pfam" id="PF02518">
    <property type="entry name" value="HATPase_c"/>
    <property type="match status" value="1"/>
</dbReference>
<dbReference type="GO" id="GO:0046983">
    <property type="term" value="F:protein dimerization activity"/>
    <property type="evidence" value="ECO:0007669"/>
    <property type="project" value="InterPro"/>
</dbReference>
<dbReference type="SUPFAM" id="SSF55781">
    <property type="entry name" value="GAF domain-like"/>
    <property type="match status" value="1"/>
</dbReference>
<dbReference type="Gene3D" id="1.20.5.1930">
    <property type="match status" value="1"/>
</dbReference>
<keyword evidence="5" id="KW-0808">Transferase</keyword>
<dbReference type="EC" id="2.7.13.3" evidence="3"/>
<dbReference type="EMBL" id="BSTK01000014">
    <property type="protein sequence ID" value="GLY89657.1"/>
    <property type="molecule type" value="Genomic_DNA"/>
</dbReference>
<feature type="transmembrane region" description="Helical" evidence="13">
    <location>
        <begin position="51"/>
        <end position="69"/>
    </location>
</feature>
<evidence type="ECO:0000256" key="1">
    <source>
        <dbReference type="ARBA" id="ARBA00000085"/>
    </source>
</evidence>
<feature type="transmembrane region" description="Helical" evidence="13">
    <location>
        <begin position="25"/>
        <end position="44"/>
    </location>
</feature>
<keyword evidence="4" id="KW-0597">Phosphoprotein</keyword>
<dbReference type="Pfam" id="PF01590">
    <property type="entry name" value="GAF"/>
    <property type="match status" value="1"/>
</dbReference>
<name>A0A9W6SBS2_9ACTN</name>
<dbReference type="InterPro" id="IPR005467">
    <property type="entry name" value="His_kinase_dom"/>
</dbReference>
<dbReference type="InterPro" id="IPR029016">
    <property type="entry name" value="GAF-like_dom_sf"/>
</dbReference>
<comment type="catalytic activity">
    <reaction evidence="1">
        <text>ATP + protein L-histidine = ADP + protein N-phospho-L-histidine.</text>
        <dbReference type="EC" id="2.7.13.3"/>
    </reaction>
</comment>
<dbReference type="PANTHER" id="PTHR24421:SF10">
    <property type="entry name" value="NITRATE_NITRITE SENSOR PROTEIN NARQ"/>
    <property type="match status" value="1"/>
</dbReference>
<evidence type="ECO:0000313" key="16">
    <source>
        <dbReference type="Proteomes" id="UP001165074"/>
    </source>
</evidence>
<protein>
    <recommendedName>
        <fullName evidence="3">histidine kinase</fullName>
        <ecNumber evidence="3">2.7.13.3</ecNumber>
    </recommendedName>
</protein>
<evidence type="ECO:0000256" key="6">
    <source>
        <dbReference type="ARBA" id="ARBA00022692"/>
    </source>
</evidence>
<dbReference type="InterPro" id="IPR011712">
    <property type="entry name" value="Sig_transdc_His_kin_sub3_dim/P"/>
</dbReference>
<keyword evidence="11" id="KW-0902">Two-component regulatory system</keyword>